<dbReference type="EMBL" id="JBHTJH010000010">
    <property type="protein sequence ID" value="MFD0862659.1"/>
    <property type="molecule type" value="Genomic_DNA"/>
</dbReference>
<evidence type="ECO:0000313" key="7">
    <source>
        <dbReference type="EMBL" id="MFD0862659.1"/>
    </source>
</evidence>
<dbReference type="PROSITE" id="PS51892">
    <property type="entry name" value="SUBTILASE"/>
    <property type="match status" value="1"/>
</dbReference>
<evidence type="ECO:0000313" key="8">
    <source>
        <dbReference type="Proteomes" id="UP001596978"/>
    </source>
</evidence>
<keyword evidence="8" id="KW-1185">Reference proteome</keyword>
<dbReference type="PRINTS" id="PR00723">
    <property type="entry name" value="SUBTILISIN"/>
</dbReference>
<dbReference type="InterPro" id="IPR050131">
    <property type="entry name" value="Peptidase_S8_subtilisin-like"/>
</dbReference>
<evidence type="ECO:0000256" key="5">
    <source>
        <dbReference type="PROSITE-ProRule" id="PRU01240"/>
    </source>
</evidence>
<sequence>MRLTTKALLLMAAVVVVSCSREEQNSAQEELLSNELIETPKDPLTPQEINREITQTIESSGTFSWSDASDHLLWSAVIHGDNVLTIGFGAKGESYRTLGQKDVAGYKQAMISAASEIENSGKKQTEKILINENEVLNVFDIKVEKIATIQALRKMEGLRYIEASGYRYVDIERQTASGSGCDTSGATLDSQDYRTIAPNARVPWTFDQHNITQAWDYSTGSGIGIAVIDTGLSSNQPLLNSSGINDGYSTGRTVKKFGVYVDSWWPWSNNTDGPNDKCGHGTSMSAAAAAPRNDDNLPVGVAYNANLISYRATSDVVLDGYQEQRGVARALREAGDRSDVKIISMSIGYPFSIGRIKDAVRYAYGKGKLIFAAGGTSTSFTSFVGVIFPANMSEAIAVTGIRDDGYNTCDICHDGSKIEFTVVMERRNTGKKMPVLGFNSGQNDYVGGSSVATATTAGIAALVWAKNPGWSRSQVLNKLRQSADFYPNKDSDHGYGNIDALKAVQ</sequence>
<dbReference type="InterPro" id="IPR015500">
    <property type="entry name" value="Peptidase_S8_subtilisin-rel"/>
</dbReference>
<accession>A0ABW3CZA0</accession>
<dbReference type="InterPro" id="IPR000209">
    <property type="entry name" value="Peptidase_S8/S53_dom"/>
</dbReference>
<dbReference type="Pfam" id="PF00082">
    <property type="entry name" value="Peptidase_S8"/>
    <property type="match status" value="1"/>
</dbReference>
<dbReference type="InterPro" id="IPR036852">
    <property type="entry name" value="Peptidase_S8/S53_dom_sf"/>
</dbReference>
<name>A0ABW3CZA0_9FLAO</name>
<dbReference type="SUPFAM" id="SSF52743">
    <property type="entry name" value="Subtilisin-like"/>
    <property type="match status" value="1"/>
</dbReference>
<evidence type="ECO:0000256" key="1">
    <source>
        <dbReference type="ARBA" id="ARBA00011073"/>
    </source>
</evidence>
<dbReference type="PANTHER" id="PTHR43806">
    <property type="entry name" value="PEPTIDASE S8"/>
    <property type="match status" value="1"/>
</dbReference>
<feature type="active site" description="Charge relay system" evidence="5">
    <location>
        <position position="450"/>
    </location>
</feature>
<evidence type="ECO:0000256" key="4">
    <source>
        <dbReference type="ARBA" id="ARBA00022825"/>
    </source>
</evidence>
<evidence type="ECO:0000256" key="3">
    <source>
        <dbReference type="ARBA" id="ARBA00022801"/>
    </source>
</evidence>
<reference evidence="8" key="1">
    <citation type="journal article" date="2019" name="Int. J. Syst. Evol. Microbiol.">
        <title>The Global Catalogue of Microorganisms (GCM) 10K type strain sequencing project: providing services to taxonomists for standard genome sequencing and annotation.</title>
        <authorList>
            <consortium name="The Broad Institute Genomics Platform"/>
            <consortium name="The Broad Institute Genome Sequencing Center for Infectious Disease"/>
            <person name="Wu L."/>
            <person name="Ma J."/>
        </authorList>
    </citation>
    <scope>NUCLEOTIDE SEQUENCE [LARGE SCALE GENOMIC DNA]</scope>
    <source>
        <strain evidence="8">CCUG 62952</strain>
    </source>
</reference>
<feature type="domain" description="Peptidase S8/S53" evidence="6">
    <location>
        <begin position="220"/>
        <end position="496"/>
    </location>
</feature>
<dbReference type="PANTHER" id="PTHR43806:SF11">
    <property type="entry name" value="CEREVISIN-RELATED"/>
    <property type="match status" value="1"/>
</dbReference>
<comment type="similarity">
    <text evidence="1 5">Belongs to the peptidase S8 family.</text>
</comment>
<evidence type="ECO:0000259" key="6">
    <source>
        <dbReference type="Pfam" id="PF00082"/>
    </source>
</evidence>
<gene>
    <name evidence="7" type="ORF">ACFQ1M_10630</name>
</gene>
<proteinExistence type="inferred from homology"/>
<organism evidence="7 8">
    <name type="scientific">Sungkyunkwania multivorans</name>
    <dbReference type="NCBI Taxonomy" id="1173618"/>
    <lineage>
        <taxon>Bacteria</taxon>
        <taxon>Pseudomonadati</taxon>
        <taxon>Bacteroidota</taxon>
        <taxon>Flavobacteriia</taxon>
        <taxon>Flavobacteriales</taxon>
        <taxon>Flavobacteriaceae</taxon>
        <taxon>Sungkyunkwania</taxon>
    </lineage>
</organism>
<keyword evidence="3 5" id="KW-0378">Hydrolase</keyword>
<dbReference type="PROSITE" id="PS00136">
    <property type="entry name" value="SUBTILASE_ASP"/>
    <property type="match status" value="1"/>
</dbReference>
<dbReference type="InterPro" id="IPR023827">
    <property type="entry name" value="Peptidase_S8_Asp-AS"/>
</dbReference>
<protein>
    <submittedName>
        <fullName evidence="7">S8 family serine peptidase</fullName>
    </submittedName>
</protein>
<dbReference type="PROSITE" id="PS51257">
    <property type="entry name" value="PROKAR_LIPOPROTEIN"/>
    <property type="match status" value="1"/>
</dbReference>
<dbReference type="Proteomes" id="UP001596978">
    <property type="component" value="Unassembled WGS sequence"/>
</dbReference>
<feature type="active site" description="Charge relay system" evidence="5">
    <location>
        <position position="280"/>
    </location>
</feature>
<keyword evidence="4 5" id="KW-0720">Serine protease</keyword>
<keyword evidence="2 5" id="KW-0645">Protease</keyword>
<dbReference type="CDD" id="cd00306">
    <property type="entry name" value="Peptidases_S8_S53"/>
    <property type="match status" value="1"/>
</dbReference>
<dbReference type="Gene3D" id="3.40.50.200">
    <property type="entry name" value="Peptidase S8/S53 domain"/>
    <property type="match status" value="1"/>
</dbReference>
<comment type="caution">
    <text evidence="7">The sequence shown here is derived from an EMBL/GenBank/DDBJ whole genome shotgun (WGS) entry which is preliminary data.</text>
</comment>
<dbReference type="RefSeq" id="WP_386407993.1">
    <property type="nucleotide sequence ID" value="NZ_JBHTJH010000010.1"/>
</dbReference>
<evidence type="ECO:0000256" key="2">
    <source>
        <dbReference type="ARBA" id="ARBA00022670"/>
    </source>
</evidence>
<feature type="active site" description="Charge relay system" evidence="5">
    <location>
        <position position="229"/>
    </location>
</feature>